<feature type="transmembrane region" description="Helical" evidence="10">
    <location>
        <begin position="442"/>
        <end position="459"/>
    </location>
</feature>
<dbReference type="RefSeq" id="WP_259507498.1">
    <property type="nucleotide sequence ID" value="NZ_JANLCM010000001.1"/>
</dbReference>
<dbReference type="Pfam" id="PF16192">
    <property type="entry name" value="PMT_4TMC"/>
    <property type="match status" value="1"/>
</dbReference>
<comment type="similarity">
    <text evidence="3 10">Belongs to the glycosyltransferase 39 family.</text>
</comment>
<dbReference type="InterPro" id="IPR027005">
    <property type="entry name" value="PMT-like"/>
</dbReference>
<keyword evidence="4 10" id="KW-0328">Glycosyltransferase</keyword>
<feature type="transmembrane region" description="Helical" evidence="10">
    <location>
        <begin position="289"/>
        <end position="307"/>
    </location>
</feature>
<evidence type="ECO:0000256" key="8">
    <source>
        <dbReference type="ARBA" id="ARBA00023136"/>
    </source>
</evidence>
<feature type="transmembrane region" description="Helical" evidence="10">
    <location>
        <begin position="189"/>
        <end position="207"/>
    </location>
</feature>
<proteinExistence type="inferred from homology"/>
<dbReference type="EC" id="2.4.1.-" evidence="10"/>
<comment type="subcellular location">
    <subcellularLocation>
        <location evidence="10">Cell membrane</location>
    </subcellularLocation>
    <subcellularLocation>
        <location evidence="1">Endomembrane system</location>
        <topology evidence="1">Multi-pass membrane protein</topology>
    </subcellularLocation>
</comment>
<feature type="domain" description="Protein O-mannosyl-transferase C-terminal four TM" evidence="13">
    <location>
        <begin position="377"/>
        <end position="566"/>
    </location>
</feature>
<protein>
    <recommendedName>
        <fullName evidence="9 10">Polyprenol-phosphate-mannose--protein mannosyltransferase</fullName>
        <ecNumber evidence="10">2.4.1.-</ecNumber>
    </recommendedName>
</protein>
<organism evidence="14 15">
    <name type="scientific">Herbiconiux aconitum</name>
    <dbReference type="NCBI Taxonomy" id="2970913"/>
    <lineage>
        <taxon>Bacteria</taxon>
        <taxon>Bacillati</taxon>
        <taxon>Actinomycetota</taxon>
        <taxon>Actinomycetes</taxon>
        <taxon>Micrococcales</taxon>
        <taxon>Microbacteriaceae</taxon>
        <taxon>Herbiconiux</taxon>
    </lineage>
</organism>
<feature type="domain" description="ArnT-like N-terminal" evidence="12">
    <location>
        <begin position="73"/>
        <end position="227"/>
    </location>
</feature>
<keyword evidence="6 10" id="KW-0812">Transmembrane</keyword>
<name>A0ABT2GQP3_9MICO</name>
<dbReference type="EMBL" id="JANLCM010000001">
    <property type="protein sequence ID" value="MCS5718541.1"/>
    <property type="molecule type" value="Genomic_DNA"/>
</dbReference>
<evidence type="ECO:0000256" key="3">
    <source>
        <dbReference type="ARBA" id="ARBA00007222"/>
    </source>
</evidence>
<feature type="transmembrane region" description="Helical" evidence="10">
    <location>
        <begin position="328"/>
        <end position="349"/>
    </location>
</feature>
<keyword evidence="15" id="KW-1185">Reference proteome</keyword>
<feature type="transmembrane region" description="Helical" evidence="10">
    <location>
        <begin position="65"/>
        <end position="84"/>
    </location>
</feature>
<evidence type="ECO:0000259" key="12">
    <source>
        <dbReference type="Pfam" id="PF02366"/>
    </source>
</evidence>
<evidence type="ECO:0000256" key="10">
    <source>
        <dbReference type="RuleBase" id="RU367007"/>
    </source>
</evidence>
<comment type="pathway">
    <text evidence="2 10">Protein modification; protein glycosylation.</text>
</comment>
<keyword evidence="10" id="KW-1003">Cell membrane</keyword>
<gene>
    <name evidence="14" type="ORF">N1027_10385</name>
</gene>
<sequence>MSTEVTTPPEPGRGPGGGDGETANESATGADTGASPVSVAAIEPIGSRLDDWWLRTVSTPTRQRIWRWGGPIAVTLLAAVLRLVNLAHPHSLVFDETFYVKDAWTTWNLGYEASWPANPDQQFAAGDTNIFRTEPSFAVHPPLGKWIIALGMAVFGADSSFGWRISVAVCGILLVLLTTLIATKLFKSTLLGTIAGFLLAIDGHAIVMSRIGILDGIVALFCLLGFGAILMDRQWHEGRLAAAVAARSGPPGPDGALSRPSWGPVIWWRPWLLAAALAFGFGSGVKWSAFYFLAAFGIYLIVVDALARRRLGIPFWFSAAALKQGPATFLLLVPVAAVSYFITWIGWFATSGGMYRTWAQTSNGEWTGALSWVPLSLQNFWHLETAVYNYHVNEHSPHPYQANPFSWLFLVRPTQMYVQSVDPSQCGGQICYENITSIANPIIWWCATAALFYLVYRLVRKREWQVGLVLMGMVAGYLPWLLYVNRTIFQFYTITFEPYMILGLTFVIGLALGSRADPRWMRTRNLTVVGVFLGLCVVVSAFFYPVWVGMPVPAWFLSLHYWLPTWR</sequence>
<reference evidence="14" key="1">
    <citation type="submission" date="2022-08" db="EMBL/GenBank/DDBJ databases">
        <authorList>
            <person name="Deng Y."/>
            <person name="Han X.-F."/>
            <person name="Zhang Y.-Q."/>
        </authorList>
    </citation>
    <scope>NUCLEOTIDE SEQUENCE</scope>
    <source>
        <strain evidence="14">CPCC 205763</strain>
    </source>
</reference>
<evidence type="ECO:0000256" key="7">
    <source>
        <dbReference type="ARBA" id="ARBA00022989"/>
    </source>
</evidence>
<keyword evidence="7 10" id="KW-1133">Transmembrane helix</keyword>
<accession>A0ABT2GQP3</accession>
<keyword evidence="8 10" id="KW-0472">Membrane</keyword>
<evidence type="ECO:0000313" key="14">
    <source>
        <dbReference type="EMBL" id="MCS5718541.1"/>
    </source>
</evidence>
<evidence type="ECO:0000256" key="9">
    <source>
        <dbReference type="ARBA" id="ARBA00093617"/>
    </source>
</evidence>
<evidence type="ECO:0000313" key="15">
    <source>
        <dbReference type="Proteomes" id="UP001165584"/>
    </source>
</evidence>
<dbReference type="PANTHER" id="PTHR10050">
    <property type="entry name" value="DOLICHYL-PHOSPHATE-MANNOSE--PROTEIN MANNOSYLTRANSFERASE"/>
    <property type="match status" value="1"/>
</dbReference>
<feature type="region of interest" description="Disordered" evidence="11">
    <location>
        <begin position="1"/>
        <end position="37"/>
    </location>
</feature>
<comment type="function">
    <text evidence="10">Protein O-mannosyltransferase that catalyzes the transfer of a single mannose residue from a polyprenol phospho-mannosyl lipidic donor to the hydroxyl group of selected serine and threonine residues in acceptor proteins.</text>
</comment>
<feature type="transmembrane region" description="Helical" evidence="10">
    <location>
        <begin position="525"/>
        <end position="547"/>
    </location>
</feature>
<feature type="transmembrane region" description="Helical" evidence="10">
    <location>
        <begin position="161"/>
        <end position="182"/>
    </location>
</feature>
<dbReference type="InterPro" id="IPR032421">
    <property type="entry name" value="PMT_4TMC"/>
</dbReference>
<dbReference type="PANTHER" id="PTHR10050:SF46">
    <property type="entry name" value="PROTEIN O-MANNOSYL-TRANSFERASE 2"/>
    <property type="match status" value="1"/>
</dbReference>
<evidence type="ECO:0000256" key="11">
    <source>
        <dbReference type="SAM" id="MobiDB-lite"/>
    </source>
</evidence>
<evidence type="ECO:0000259" key="13">
    <source>
        <dbReference type="Pfam" id="PF16192"/>
    </source>
</evidence>
<evidence type="ECO:0000256" key="1">
    <source>
        <dbReference type="ARBA" id="ARBA00004127"/>
    </source>
</evidence>
<feature type="transmembrane region" description="Helical" evidence="10">
    <location>
        <begin position="466"/>
        <end position="483"/>
    </location>
</feature>
<evidence type="ECO:0000256" key="5">
    <source>
        <dbReference type="ARBA" id="ARBA00022679"/>
    </source>
</evidence>
<feature type="transmembrane region" description="Helical" evidence="10">
    <location>
        <begin position="213"/>
        <end position="231"/>
    </location>
</feature>
<evidence type="ECO:0000256" key="4">
    <source>
        <dbReference type="ARBA" id="ARBA00022676"/>
    </source>
</evidence>
<feature type="transmembrane region" description="Helical" evidence="10">
    <location>
        <begin position="489"/>
        <end position="513"/>
    </location>
</feature>
<dbReference type="Pfam" id="PF02366">
    <property type="entry name" value="PMT"/>
    <property type="match status" value="1"/>
</dbReference>
<keyword evidence="5 10" id="KW-0808">Transferase</keyword>
<comment type="caution">
    <text evidence="14">The sequence shown here is derived from an EMBL/GenBank/DDBJ whole genome shotgun (WGS) entry which is preliminary data.</text>
</comment>
<evidence type="ECO:0000256" key="2">
    <source>
        <dbReference type="ARBA" id="ARBA00004922"/>
    </source>
</evidence>
<dbReference type="Proteomes" id="UP001165584">
    <property type="component" value="Unassembled WGS sequence"/>
</dbReference>
<feature type="transmembrane region" description="Helical" evidence="10">
    <location>
        <begin position="266"/>
        <end position="283"/>
    </location>
</feature>
<dbReference type="InterPro" id="IPR003342">
    <property type="entry name" value="ArnT-like_N"/>
</dbReference>
<evidence type="ECO:0000256" key="6">
    <source>
        <dbReference type="ARBA" id="ARBA00022692"/>
    </source>
</evidence>